<dbReference type="Pfam" id="PF01168">
    <property type="entry name" value="Ala_racemase_N"/>
    <property type="match status" value="1"/>
</dbReference>
<evidence type="ECO:0000256" key="1">
    <source>
        <dbReference type="ARBA" id="ARBA00005323"/>
    </source>
</evidence>
<dbReference type="InterPro" id="IPR042208">
    <property type="entry name" value="D-ser_dehydrat-like_sf"/>
</dbReference>
<protein>
    <submittedName>
        <fullName evidence="4">Alanine racemase</fullName>
    </submittedName>
</protein>
<keyword evidence="2" id="KW-0456">Lyase</keyword>
<evidence type="ECO:0000259" key="3">
    <source>
        <dbReference type="SMART" id="SM01119"/>
    </source>
</evidence>
<dbReference type="PANTHER" id="PTHR28004:SF8">
    <property type="entry name" value="D-SERINE DEAMINASE"/>
    <property type="match status" value="1"/>
</dbReference>
<evidence type="ECO:0000313" key="4">
    <source>
        <dbReference type="EMBL" id="GAA5160193.1"/>
    </source>
</evidence>
<dbReference type="Gene3D" id="2.40.37.20">
    <property type="entry name" value="D-serine dehydratase-like domain"/>
    <property type="match status" value="1"/>
</dbReference>
<reference evidence="5" key="1">
    <citation type="journal article" date="2019" name="Int. J. Syst. Evol. Microbiol.">
        <title>The Global Catalogue of Microorganisms (GCM) 10K type strain sequencing project: providing services to taxonomists for standard genome sequencing and annotation.</title>
        <authorList>
            <consortium name="The Broad Institute Genomics Platform"/>
            <consortium name="The Broad Institute Genome Sequencing Center for Infectious Disease"/>
            <person name="Wu L."/>
            <person name="Ma J."/>
        </authorList>
    </citation>
    <scope>NUCLEOTIDE SEQUENCE [LARGE SCALE GENOMIC DNA]</scope>
    <source>
        <strain evidence="5">JCM 18303</strain>
    </source>
</reference>
<dbReference type="Gene3D" id="3.20.20.10">
    <property type="entry name" value="Alanine racemase"/>
    <property type="match status" value="1"/>
</dbReference>
<keyword evidence="5" id="KW-1185">Reference proteome</keyword>
<feature type="domain" description="D-serine dehydratase-like" evidence="3">
    <location>
        <begin position="314"/>
        <end position="404"/>
    </location>
</feature>
<dbReference type="InterPro" id="IPR026956">
    <property type="entry name" value="D-ser_dehydrat-like_dom"/>
</dbReference>
<proteinExistence type="inferred from homology"/>
<gene>
    <name evidence="4" type="ORF">GCM10023321_42390</name>
</gene>
<organism evidence="4 5">
    <name type="scientific">Pseudonocardia eucalypti</name>
    <dbReference type="NCBI Taxonomy" id="648755"/>
    <lineage>
        <taxon>Bacteria</taxon>
        <taxon>Bacillati</taxon>
        <taxon>Actinomycetota</taxon>
        <taxon>Actinomycetes</taxon>
        <taxon>Pseudonocardiales</taxon>
        <taxon>Pseudonocardiaceae</taxon>
        <taxon>Pseudonocardia</taxon>
    </lineage>
</organism>
<dbReference type="InterPro" id="IPR029066">
    <property type="entry name" value="PLP-binding_barrel"/>
</dbReference>
<dbReference type="Proteomes" id="UP001428817">
    <property type="component" value="Unassembled WGS sequence"/>
</dbReference>
<dbReference type="SUPFAM" id="SSF51419">
    <property type="entry name" value="PLP-binding barrel"/>
    <property type="match status" value="1"/>
</dbReference>
<name>A0ABP9QDM9_9PSEU</name>
<dbReference type="InterPro" id="IPR051466">
    <property type="entry name" value="D-amino_acid_metab_enzyme"/>
</dbReference>
<dbReference type="SMART" id="SM01119">
    <property type="entry name" value="D-ser_dehydrat"/>
    <property type="match status" value="1"/>
</dbReference>
<comment type="similarity">
    <text evidence="1">Belongs to the DSD1 family.</text>
</comment>
<comment type="caution">
    <text evidence="4">The sequence shown here is derived from an EMBL/GenBank/DDBJ whole genome shotgun (WGS) entry which is preliminary data.</text>
</comment>
<evidence type="ECO:0000313" key="5">
    <source>
        <dbReference type="Proteomes" id="UP001428817"/>
    </source>
</evidence>
<sequence length="417" mass="43857">MTVHTAPLAGAVAESAAEPLGPHFRNLPRTTGTVGDIGEAGWHVSDLLLPTVTLRRSALAHNAELFARWCAEQGVDHAPHGKTTMSPQLIADQLAAGAWGITAATVAQARAMHAWGVPRVVLANEVVDPVGLRWLAGLDDPGFEVYVLADGPAGVDRMAAALAGAPRSLPVLVELGIPGGRAGVRSRAEALAVARKVAESPGLELAGVECFEGVYPNDRSERSVAGVDRFASDLAEVLADLDPLVERDEVVLTAGGSAYPDLVVGAWRSLPATSRPVRKVVRSGGYLTHDHGMYERSSPFASAAHHPLGALRPALELWAYALSTPEPGLAICGFGKRDAPYDVDLPVPLRTGNGPLPGSTVEKLNDQHAFVRHGGELAVGDTVVFGLSHPCTVFDKWSLVPLLDDADQVVGAVRTYF</sequence>
<accession>A0ABP9QDM9</accession>
<dbReference type="PANTHER" id="PTHR28004">
    <property type="entry name" value="ZGC:162816-RELATED"/>
    <property type="match status" value="1"/>
</dbReference>
<dbReference type="RefSeq" id="WP_185060393.1">
    <property type="nucleotide sequence ID" value="NZ_BAABJP010000020.1"/>
</dbReference>
<dbReference type="Pfam" id="PF14031">
    <property type="entry name" value="D-ser_dehydrat"/>
    <property type="match status" value="1"/>
</dbReference>
<dbReference type="EMBL" id="BAABJP010000020">
    <property type="protein sequence ID" value="GAA5160193.1"/>
    <property type="molecule type" value="Genomic_DNA"/>
</dbReference>
<dbReference type="InterPro" id="IPR001608">
    <property type="entry name" value="Ala_racemase_N"/>
</dbReference>
<evidence type="ECO:0000256" key="2">
    <source>
        <dbReference type="ARBA" id="ARBA00023239"/>
    </source>
</evidence>